<dbReference type="Proteomes" id="UP000729402">
    <property type="component" value="Unassembled WGS sequence"/>
</dbReference>
<keyword evidence="3" id="KW-1185">Reference proteome</keyword>
<evidence type="ECO:0000256" key="1">
    <source>
        <dbReference type="SAM" id="MobiDB-lite"/>
    </source>
</evidence>
<dbReference type="EMBL" id="JAAALK010000080">
    <property type="protein sequence ID" value="KAG8094993.1"/>
    <property type="molecule type" value="Genomic_DNA"/>
</dbReference>
<gene>
    <name evidence="2" type="ORF">GUJ93_ZPchr0012g18898</name>
</gene>
<reference evidence="2" key="1">
    <citation type="journal article" date="2021" name="bioRxiv">
        <title>Whole Genome Assembly and Annotation of Northern Wild Rice, Zizania palustris L., Supports a Whole Genome Duplication in the Zizania Genus.</title>
        <authorList>
            <person name="Haas M."/>
            <person name="Kono T."/>
            <person name="Macchietto M."/>
            <person name="Millas R."/>
            <person name="McGilp L."/>
            <person name="Shao M."/>
            <person name="Duquette J."/>
            <person name="Hirsch C.N."/>
            <person name="Kimball J."/>
        </authorList>
    </citation>
    <scope>NUCLEOTIDE SEQUENCE</scope>
    <source>
        <tissue evidence="2">Fresh leaf tissue</tissue>
    </source>
</reference>
<evidence type="ECO:0000313" key="3">
    <source>
        <dbReference type="Proteomes" id="UP000729402"/>
    </source>
</evidence>
<comment type="caution">
    <text evidence="2">The sequence shown here is derived from an EMBL/GenBank/DDBJ whole genome shotgun (WGS) entry which is preliminary data.</text>
</comment>
<reference evidence="2" key="2">
    <citation type="submission" date="2021-02" db="EMBL/GenBank/DDBJ databases">
        <authorList>
            <person name="Kimball J.A."/>
            <person name="Haas M.W."/>
            <person name="Macchietto M."/>
            <person name="Kono T."/>
            <person name="Duquette J."/>
            <person name="Shao M."/>
        </authorList>
    </citation>
    <scope>NUCLEOTIDE SEQUENCE</scope>
    <source>
        <tissue evidence="2">Fresh leaf tissue</tissue>
    </source>
</reference>
<sequence length="156" mass="15734">MEEVGVNTGGHMVNKNAEFSENKSTGGVSVVGGSSGVSAGVADGKSGSGVGGYVEADIFAGGGFVHDQDGLGRDGGISAEGFAAQGSVHESEGLVDTLTGLDATLSVAGDEFHVVGVKKNSKRKVVKGPPVVVRQSSRLKLGEAGSARRREEASRY</sequence>
<feature type="region of interest" description="Disordered" evidence="1">
    <location>
        <begin position="137"/>
        <end position="156"/>
    </location>
</feature>
<name>A0A8J6BZ74_ZIZPA</name>
<accession>A0A8J6BZ74</accession>
<proteinExistence type="predicted"/>
<organism evidence="2 3">
    <name type="scientific">Zizania palustris</name>
    <name type="common">Northern wild rice</name>
    <dbReference type="NCBI Taxonomy" id="103762"/>
    <lineage>
        <taxon>Eukaryota</taxon>
        <taxon>Viridiplantae</taxon>
        <taxon>Streptophyta</taxon>
        <taxon>Embryophyta</taxon>
        <taxon>Tracheophyta</taxon>
        <taxon>Spermatophyta</taxon>
        <taxon>Magnoliopsida</taxon>
        <taxon>Liliopsida</taxon>
        <taxon>Poales</taxon>
        <taxon>Poaceae</taxon>
        <taxon>BOP clade</taxon>
        <taxon>Oryzoideae</taxon>
        <taxon>Oryzeae</taxon>
        <taxon>Zizaniinae</taxon>
        <taxon>Zizania</taxon>
    </lineage>
</organism>
<feature type="compositionally biased region" description="Basic and acidic residues" evidence="1">
    <location>
        <begin position="146"/>
        <end position="156"/>
    </location>
</feature>
<protein>
    <submittedName>
        <fullName evidence="2">Uncharacterized protein</fullName>
    </submittedName>
</protein>
<evidence type="ECO:0000313" key="2">
    <source>
        <dbReference type="EMBL" id="KAG8094993.1"/>
    </source>
</evidence>
<dbReference type="AlphaFoldDB" id="A0A8J6BZ74"/>